<dbReference type="NCBIfam" id="NF002798">
    <property type="entry name" value="PRK02939.1"/>
    <property type="match status" value="1"/>
</dbReference>
<dbReference type="InterPro" id="IPR010646">
    <property type="entry name" value="UPF0257"/>
</dbReference>
<keyword evidence="5 6" id="KW-0449">Lipoprotein</keyword>
<keyword evidence="3 6" id="KW-0472">Membrane</keyword>
<keyword evidence="1 6" id="KW-1003">Cell membrane</keyword>
<evidence type="ECO:0000256" key="4">
    <source>
        <dbReference type="ARBA" id="ARBA00023139"/>
    </source>
</evidence>
<keyword evidence="2 6" id="KW-0732">Signal</keyword>
<dbReference type="AlphaFoldDB" id="A0A377DTK2"/>
<protein>
    <recommendedName>
        <fullName evidence="6">UPF0257 lipoprotein YnfC</fullName>
    </recommendedName>
</protein>
<evidence type="ECO:0000313" key="8">
    <source>
        <dbReference type="Proteomes" id="UP000254429"/>
    </source>
</evidence>
<sequence length="331" mass="37597">MIENHLYSLVTVVKYKLLPCLLAIFLTGCDRTEVTLSFTPEMASFSNEFDFDPLRGPVKDFTQTLMDEQGEVTKRVSGTLSEEGCFDSLELLDLENNTVVALVLDANYYRDAETLEKRVRLQGKCQLAELPSAGVSWETDDNGFVIKASSKQMQMEYRYDDQGYPLGKTTKSNDKTLSVSATPSTDPIKKLDYTAVTLLNNQRVGNVKQSCEYDSHANPVDCQLIIVDEGVKTRRRTGLHHQKYDRLLLMLLCGRLQESLTRCFVLCQILMLEYTHANGITILTINKELVHQFTFNRKAKLAVNVNRFFILFINDQIQLIEIENGKAIVHC</sequence>
<dbReference type="GO" id="GO:0005886">
    <property type="term" value="C:plasma membrane"/>
    <property type="evidence" value="ECO:0007669"/>
    <property type="project" value="UniProtKB-SubCell"/>
</dbReference>
<dbReference type="HAMAP" id="MF_01065">
    <property type="entry name" value="UPF0257"/>
    <property type="match status" value="1"/>
</dbReference>
<evidence type="ECO:0000256" key="6">
    <source>
        <dbReference type="HAMAP-Rule" id="MF_01065"/>
    </source>
</evidence>
<name>A0A377DTK2_ECOLX</name>
<dbReference type="Proteomes" id="UP000254429">
    <property type="component" value="Unassembled WGS sequence"/>
</dbReference>
<accession>A0A377DTK2</accession>
<keyword evidence="4" id="KW-0564">Palmitate</keyword>
<proteinExistence type="inferred from homology"/>
<dbReference type="Pfam" id="PF06788">
    <property type="entry name" value="UPF0257"/>
    <property type="match status" value="1"/>
</dbReference>
<organism evidence="7 8">
    <name type="scientific">Escherichia coli</name>
    <dbReference type="NCBI Taxonomy" id="562"/>
    <lineage>
        <taxon>Bacteria</taxon>
        <taxon>Pseudomonadati</taxon>
        <taxon>Pseudomonadota</taxon>
        <taxon>Gammaproteobacteria</taxon>
        <taxon>Enterobacterales</taxon>
        <taxon>Enterobacteriaceae</taxon>
        <taxon>Escherichia</taxon>
    </lineage>
</organism>
<reference evidence="7 8" key="1">
    <citation type="submission" date="2018-06" db="EMBL/GenBank/DDBJ databases">
        <authorList>
            <consortium name="Pathogen Informatics"/>
            <person name="Doyle S."/>
        </authorList>
    </citation>
    <scope>NUCLEOTIDE SEQUENCE [LARGE SCALE GENOMIC DNA]</scope>
    <source>
        <strain evidence="7 8">NCTC8500</strain>
    </source>
</reference>
<dbReference type="EMBL" id="UGFG01000001">
    <property type="protein sequence ID" value="STM38952.1"/>
    <property type="molecule type" value="Genomic_DNA"/>
</dbReference>
<evidence type="ECO:0000256" key="5">
    <source>
        <dbReference type="ARBA" id="ARBA00023288"/>
    </source>
</evidence>
<comment type="similarity">
    <text evidence="6">Belongs to the UPF0257 family.</text>
</comment>
<evidence type="ECO:0000256" key="2">
    <source>
        <dbReference type="ARBA" id="ARBA00022729"/>
    </source>
</evidence>
<evidence type="ECO:0000256" key="3">
    <source>
        <dbReference type="ARBA" id="ARBA00023136"/>
    </source>
</evidence>
<comment type="subcellular location">
    <subcellularLocation>
        <location evidence="6">Cell membrane</location>
        <topology evidence="6">Lipid-anchor</topology>
    </subcellularLocation>
</comment>
<evidence type="ECO:0000256" key="1">
    <source>
        <dbReference type="ARBA" id="ARBA00022475"/>
    </source>
</evidence>
<gene>
    <name evidence="6" type="primary">ynfC</name>
    <name evidence="7" type="ORF">NCTC8500_02745</name>
</gene>
<evidence type="ECO:0000313" key="7">
    <source>
        <dbReference type="EMBL" id="STM38952.1"/>
    </source>
</evidence>